<feature type="signal peptide" evidence="2">
    <location>
        <begin position="1"/>
        <end position="16"/>
    </location>
</feature>
<accession>A0A1Y2LXQ5</accession>
<keyword evidence="4" id="KW-1185">Reference proteome</keyword>
<evidence type="ECO:0000313" key="4">
    <source>
        <dbReference type="Proteomes" id="UP000193240"/>
    </source>
</evidence>
<dbReference type="STRING" id="105696.A0A1Y2LXQ5"/>
<dbReference type="InParanoid" id="A0A1Y2LXQ5"/>
<dbReference type="EMBL" id="KZ107847">
    <property type="protein sequence ID" value="OSS47758.1"/>
    <property type="molecule type" value="Genomic_DNA"/>
</dbReference>
<feature type="region of interest" description="Disordered" evidence="1">
    <location>
        <begin position="57"/>
        <end position="125"/>
    </location>
</feature>
<protein>
    <submittedName>
        <fullName evidence="3">Uncharacterized protein</fullName>
    </submittedName>
</protein>
<keyword evidence="2" id="KW-0732">Signal</keyword>
<feature type="compositionally biased region" description="Low complexity" evidence="1">
    <location>
        <begin position="57"/>
        <end position="71"/>
    </location>
</feature>
<dbReference type="AlphaFoldDB" id="A0A1Y2LXQ5"/>
<proteinExistence type="predicted"/>
<dbReference type="Proteomes" id="UP000193240">
    <property type="component" value="Unassembled WGS sequence"/>
</dbReference>
<dbReference type="OMA" id="HCDGPAS"/>
<name>A0A1Y2LXQ5_EPING</name>
<reference evidence="3 4" key="1">
    <citation type="journal article" date="2017" name="Genome Announc.">
        <title>Genome sequence of the saprophytic ascomycete Epicoccum nigrum ICMP 19927 strain isolated from New Zealand.</title>
        <authorList>
            <person name="Fokin M."/>
            <person name="Fleetwood D."/>
            <person name="Weir B.S."/>
            <person name="Villas-Boas S.G."/>
        </authorList>
    </citation>
    <scope>NUCLEOTIDE SEQUENCE [LARGE SCALE GENOMIC DNA]</scope>
    <source>
        <strain evidence="3 4">ICMP 19927</strain>
    </source>
</reference>
<evidence type="ECO:0000313" key="3">
    <source>
        <dbReference type="EMBL" id="OSS47758.1"/>
    </source>
</evidence>
<sequence>MKISTIVLAIAAAVSAQDTVSATASDACEPHGDHWHCPSGVAEPTFAPSAAAAITSPVSGSITSAPAASASHSHDDHDEDDHDHDHAATASTCEPHGDHWHCPSGVAEPTTAPSQTLSTASGAAASTSPAQATGAASAVSAGRQGVLAVVVGAVGAFFL</sequence>
<evidence type="ECO:0000256" key="1">
    <source>
        <dbReference type="SAM" id="MobiDB-lite"/>
    </source>
</evidence>
<feature type="chain" id="PRO_5012033782" evidence="2">
    <location>
        <begin position="17"/>
        <end position="159"/>
    </location>
</feature>
<organism evidence="3 4">
    <name type="scientific">Epicoccum nigrum</name>
    <name type="common">Soil fungus</name>
    <name type="synonym">Epicoccum purpurascens</name>
    <dbReference type="NCBI Taxonomy" id="105696"/>
    <lineage>
        <taxon>Eukaryota</taxon>
        <taxon>Fungi</taxon>
        <taxon>Dikarya</taxon>
        <taxon>Ascomycota</taxon>
        <taxon>Pezizomycotina</taxon>
        <taxon>Dothideomycetes</taxon>
        <taxon>Pleosporomycetidae</taxon>
        <taxon>Pleosporales</taxon>
        <taxon>Pleosporineae</taxon>
        <taxon>Didymellaceae</taxon>
        <taxon>Epicoccum</taxon>
    </lineage>
</organism>
<evidence type="ECO:0000256" key="2">
    <source>
        <dbReference type="SAM" id="SignalP"/>
    </source>
</evidence>
<gene>
    <name evidence="3" type="ORF">B5807_06705</name>
</gene>